<proteinExistence type="predicted"/>
<protein>
    <submittedName>
        <fullName evidence="2">UPF0098 protein YbcL</fullName>
    </submittedName>
</protein>
<dbReference type="Pfam" id="PF01161">
    <property type="entry name" value="PBP"/>
    <property type="match status" value="1"/>
</dbReference>
<evidence type="ECO:0000313" key="2">
    <source>
        <dbReference type="EMBL" id="GFM34964.1"/>
    </source>
</evidence>
<accession>A0A7J0BPG6</accession>
<dbReference type="CDD" id="cd00865">
    <property type="entry name" value="PEBP_bact_arch"/>
    <property type="match status" value="1"/>
</dbReference>
<feature type="chain" id="PRO_5029874880" evidence="1">
    <location>
        <begin position="22"/>
        <end position="184"/>
    </location>
</feature>
<organism evidence="2 3">
    <name type="scientific">Desulfovibrio subterraneus</name>
    <dbReference type="NCBI Taxonomy" id="2718620"/>
    <lineage>
        <taxon>Bacteria</taxon>
        <taxon>Pseudomonadati</taxon>
        <taxon>Thermodesulfobacteriota</taxon>
        <taxon>Desulfovibrionia</taxon>
        <taxon>Desulfovibrionales</taxon>
        <taxon>Desulfovibrionaceae</taxon>
        <taxon>Desulfovibrio</taxon>
    </lineage>
</organism>
<dbReference type="Gene3D" id="3.90.280.10">
    <property type="entry name" value="PEBP-like"/>
    <property type="match status" value="1"/>
</dbReference>
<evidence type="ECO:0000313" key="3">
    <source>
        <dbReference type="Proteomes" id="UP000503840"/>
    </source>
</evidence>
<dbReference type="Proteomes" id="UP000503840">
    <property type="component" value="Unassembled WGS sequence"/>
</dbReference>
<dbReference type="RefSeq" id="WP_174406608.1">
    <property type="nucleotide sequence ID" value="NZ_BLVO01000016.1"/>
</dbReference>
<keyword evidence="1" id="KW-0732">Signal</keyword>
<evidence type="ECO:0000256" key="1">
    <source>
        <dbReference type="SAM" id="SignalP"/>
    </source>
</evidence>
<dbReference type="PANTHER" id="PTHR30289">
    <property type="entry name" value="UNCHARACTERIZED PROTEIN YBCL-RELATED"/>
    <property type="match status" value="1"/>
</dbReference>
<feature type="signal peptide" evidence="1">
    <location>
        <begin position="1"/>
        <end position="21"/>
    </location>
</feature>
<sequence>MRITLLSTCLALLLSASAALASDFTLSSPDMTEGGMLSAVQVYKGFGCDGDNRSPALNWTAPPAGTRSFALTVYDPDAPTGSGWWHWVVFNIQATERALPAGAGAADGKALPAGVVQSRTDFGTPGFGGACPPSGDAAHRYIFTLHALDTEQLDLPQDASAAMVGFMLGQHTIAKATLTARYGR</sequence>
<dbReference type="InterPro" id="IPR005247">
    <property type="entry name" value="YbhB_YbcL/LppC-like"/>
</dbReference>
<gene>
    <name evidence="2" type="primary">ybcL</name>
    <name evidence="2" type="ORF">DSM101010T_33290</name>
</gene>
<comment type="caution">
    <text evidence="2">The sequence shown here is derived from an EMBL/GenBank/DDBJ whole genome shotgun (WGS) entry which is preliminary data.</text>
</comment>
<dbReference type="PANTHER" id="PTHR30289:SF1">
    <property type="entry name" value="PEBP (PHOSPHATIDYLETHANOLAMINE-BINDING PROTEIN) FAMILY PROTEIN"/>
    <property type="match status" value="1"/>
</dbReference>
<dbReference type="EMBL" id="BLVO01000016">
    <property type="protein sequence ID" value="GFM34964.1"/>
    <property type="molecule type" value="Genomic_DNA"/>
</dbReference>
<dbReference type="AlphaFoldDB" id="A0A7J0BPG6"/>
<dbReference type="InterPro" id="IPR008914">
    <property type="entry name" value="PEBP"/>
</dbReference>
<dbReference type="InterPro" id="IPR036610">
    <property type="entry name" value="PEBP-like_sf"/>
</dbReference>
<keyword evidence="3" id="KW-1185">Reference proteome</keyword>
<name>A0A7J0BPG6_9BACT</name>
<dbReference type="NCBIfam" id="TIGR00481">
    <property type="entry name" value="YbhB/YbcL family Raf kinase inhibitor-like protein"/>
    <property type="match status" value="1"/>
</dbReference>
<dbReference type="SUPFAM" id="SSF49777">
    <property type="entry name" value="PEBP-like"/>
    <property type="match status" value="1"/>
</dbReference>
<reference evidence="2 3" key="1">
    <citation type="submission" date="2020-05" db="EMBL/GenBank/DDBJ databases">
        <title>Draft genome sequence of Desulfovibrio sp. strain HN2T.</title>
        <authorList>
            <person name="Ueno A."/>
            <person name="Tamazawa S."/>
            <person name="Tamamura S."/>
            <person name="Murakami T."/>
            <person name="Kiyama T."/>
            <person name="Inomata H."/>
            <person name="Amano Y."/>
            <person name="Miyakawa K."/>
            <person name="Tamaki H."/>
            <person name="Naganuma T."/>
            <person name="Kaneko K."/>
        </authorList>
    </citation>
    <scope>NUCLEOTIDE SEQUENCE [LARGE SCALE GENOMIC DNA]</scope>
    <source>
        <strain evidence="2 3">HN2</strain>
    </source>
</reference>